<dbReference type="InterPro" id="IPR001680">
    <property type="entry name" value="WD40_rpt"/>
</dbReference>
<evidence type="ECO:0000256" key="2">
    <source>
        <dbReference type="ARBA" id="ARBA00022664"/>
    </source>
</evidence>
<dbReference type="SMART" id="SM00320">
    <property type="entry name" value="WD40"/>
    <property type="match status" value="5"/>
</dbReference>
<dbReference type="Pfam" id="PF00400">
    <property type="entry name" value="WD40"/>
    <property type="match status" value="5"/>
</dbReference>
<keyword evidence="4" id="KW-0508">mRNA splicing</keyword>
<feature type="repeat" description="WD" evidence="5">
    <location>
        <begin position="157"/>
        <end position="179"/>
    </location>
</feature>
<gene>
    <name evidence="6" type="ORF">SASPL_131444</name>
</gene>
<dbReference type="GO" id="GO:0008380">
    <property type="term" value="P:RNA splicing"/>
    <property type="evidence" value="ECO:0007669"/>
    <property type="project" value="UniProtKB-KW"/>
</dbReference>
<evidence type="ECO:0000256" key="4">
    <source>
        <dbReference type="ARBA" id="ARBA00023187"/>
    </source>
</evidence>
<feature type="repeat" description="WD" evidence="5">
    <location>
        <begin position="47"/>
        <end position="80"/>
    </location>
</feature>
<dbReference type="GO" id="GO:0006397">
    <property type="term" value="P:mRNA processing"/>
    <property type="evidence" value="ECO:0007669"/>
    <property type="project" value="UniProtKB-KW"/>
</dbReference>
<dbReference type="AlphaFoldDB" id="A0A8X8ZKL5"/>
<evidence type="ECO:0000256" key="1">
    <source>
        <dbReference type="ARBA" id="ARBA00022574"/>
    </source>
</evidence>
<feature type="repeat" description="WD" evidence="5">
    <location>
        <begin position="90"/>
        <end position="131"/>
    </location>
</feature>
<reference evidence="6" key="2">
    <citation type="submission" date="2020-08" db="EMBL/GenBank/DDBJ databases">
        <title>Plant Genome Project.</title>
        <authorList>
            <person name="Zhang R.-G."/>
        </authorList>
    </citation>
    <scope>NUCLEOTIDE SEQUENCE</scope>
    <source>
        <strain evidence="6">Huo1</strain>
        <tissue evidence="6">Leaf</tissue>
    </source>
</reference>
<keyword evidence="2" id="KW-0507">mRNA processing</keyword>
<proteinExistence type="predicted"/>
<keyword evidence="3" id="KW-0677">Repeat</keyword>
<name>A0A8X8ZKL5_SALSN</name>
<dbReference type="PROSITE" id="PS50294">
    <property type="entry name" value="WD_REPEATS_REGION"/>
    <property type="match status" value="3"/>
</dbReference>
<feature type="repeat" description="WD" evidence="5">
    <location>
        <begin position="233"/>
        <end position="266"/>
    </location>
</feature>
<dbReference type="PROSITE" id="PS50082">
    <property type="entry name" value="WD_REPEATS_2"/>
    <property type="match status" value="5"/>
</dbReference>
<evidence type="ECO:0000313" key="7">
    <source>
        <dbReference type="Proteomes" id="UP000298416"/>
    </source>
</evidence>
<protein>
    <recommendedName>
        <fullName evidence="8">Prp8 binding protein</fullName>
    </recommendedName>
</protein>
<dbReference type="InterPro" id="IPR020472">
    <property type="entry name" value="WD40_PAC1"/>
</dbReference>
<comment type="caution">
    <text evidence="6">The sequence shown here is derived from an EMBL/GenBank/DDBJ whole genome shotgun (WGS) entry which is preliminary data.</text>
</comment>
<dbReference type="CDD" id="cd00200">
    <property type="entry name" value="WD40"/>
    <property type="match status" value="1"/>
</dbReference>
<dbReference type="Gene3D" id="2.130.10.10">
    <property type="entry name" value="YVTN repeat-like/Quinoprotein amine dehydrogenase"/>
    <property type="match status" value="2"/>
</dbReference>
<dbReference type="InterPro" id="IPR036322">
    <property type="entry name" value="WD40_repeat_dom_sf"/>
</dbReference>
<sequence>MQVESALSVVGPKPIELSTFTHSFGPPGAGSNGKQRTSSLEAPIMLLTGHQSAVYSMKFNPAGTVIASGSHDRDIFLWNVHGDCKNFMVLRGHKNAVLDVQWNTDGSQIVSTSPDKTLRAWDVETGKQIKKMVGHLFVVNSCCPARRAHLLLSVDKIYTGGIDNDVKVWDLRRTDPVMKLQGHQDMITGHQHNFEKSLLRCSWSPDGSKVTAGSSDCMVYVWDTTSRRMLYKLPGHTGSVNECVFHPNEPIIGSCSSDKQIYLGEI</sequence>
<dbReference type="GO" id="GO:0071013">
    <property type="term" value="C:catalytic step 2 spliceosome"/>
    <property type="evidence" value="ECO:0007669"/>
    <property type="project" value="TreeGrafter"/>
</dbReference>
<feature type="repeat" description="WD" evidence="5">
    <location>
        <begin position="202"/>
        <end position="232"/>
    </location>
</feature>
<keyword evidence="7" id="KW-1185">Reference proteome</keyword>
<dbReference type="EMBL" id="PNBA02000011">
    <property type="protein sequence ID" value="KAG6408432.1"/>
    <property type="molecule type" value="Genomic_DNA"/>
</dbReference>
<evidence type="ECO:0008006" key="8">
    <source>
        <dbReference type="Google" id="ProtNLM"/>
    </source>
</evidence>
<dbReference type="InterPro" id="IPR052234">
    <property type="entry name" value="U5_snRNP_Component"/>
</dbReference>
<dbReference type="PRINTS" id="PR00320">
    <property type="entry name" value="GPROTEINBRPT"/>
</dbReference>
<keyword evidence="1 5" id="KW-0853">WD repeat</keyword>
<dbReference type="PANTHER" id="PTHR44006">
    <property type="entry name" value="U5 SMALL NUCLEAR RIBONUCLEOPROTEIN 40 KDA PROTEIN"/>
    <property type="match status" value="1"/>
</dbReference>
<dbReference type="InterPro" id="IPR019775">
    <property type="entry name" value="WD40_repeat_CS"/>
</dbReference>
<reference evidence="6" key="1">
    <citation type="submission" date="2018-01" db="EMBL/GenBank/DDBJ databases">
        <authorList>
            <person name="Mao J.F."/>
        </authorList>
    </citation>
    <scope>NUCLEOTIDE SEQUENCE</scope>
    <source>
        <strain evidence="6">Huo1</strain>
        <tissue evidence="6">Leaf</tissue>
    </source>
</reference>
<evidence type="ECO:0000313" key="6">
    <source>
        <dbReference type="EMBL" id="KAG6408432.1"/>
    </source>
</evidence>
<accession>A0A8X8ZKL5</accession>
<dbReference type="SUPFAM" id="SSF50978">
    <property type="entry name" value="WD40 repeat-like"/>
    <property type="match status" value="1"/>
</dbReference>
<dbReference type="GO" id="GO:0003723">
    <property type="term" value="F:RNA binding"/>
    <property type="evidence" value="ECO:0007669"/>
    <property type="project" value="TreeGrafter"/>
</dbReference>
<dbReference type="PANTHER" id="PTHR44006:SF1">
    <property type="entry name" value="U5 SMALL NUCLEAR RIBONUCLEOPROTEIN 40 KDA PROTEIN"/>
    <property type="match status" value="1"/>
</dbReference>
<evidence type="ECO:0000256" key="3">
    <source>
        <dbReference type="ARBA" id="ARBA00022737"/>
    </source>
</evidence>
<dbReference type="Proteomes" id="UP000298416">
    <property type="component" value="Unassembled WGS sequence"/>
</dbReference>
<organism evidence="6">
    <name type="scientific">Salvia splendens</name>
    <name type="common">Scarlet sage</name>
    <dbReference type="NCBI Taxonomy" id="180675"/>
    <lineage>
        <taxon>Eukaryota</taxon>
        <taxon>Viridiplantae</taxon>
        <taxon>Streptophyta</taxon>
        <taxon>Embryophyta</taxon>
        <taxon>Tracheophyta</taxon>
        <taxon>Spermatophyta</taxon>
        <taxon>Magnoliopsida</taxon>
        <taxon>eudicotyledons</taxon>
        <taxon>Gunneridae</taxon>
        <taxon>Pentapetalae</taxon>
        <taxon>asterids</taxon>
        <taxon>lamiids</taxon>
        <taxon>Lamiales</taxon>
        <taxon>Lamiaceae</taxon>
        <taxon>Nepetoideae</taxon>
        <taxon>Mentheae</taxon>
        <taxon>Salviinae</taxon>
        <taxon>Salvia</taxon>
        <taxon>Salvia subgen. Calosphace</taxon>
        <taxon>core Calosphace</taxon>
    </lineage>
</organism>
<dbReference type="PROSITE" id="PS00678">
    <property type="entry name" value="WD_REPEATS_1"/>
    <property type="match status" value="3"/>
</dbReference>
<evidence type="ECO:0000256" key="5">
    <source>
        <dbReference type="PROSITE-ProRule" id="PRU00221"/>
    </source>
</evidence>
<dbReference type="InterPro" id="IPR015943">
    <property type="entry name" value="WD40/YVTN_repeat-like_dom_sf"/>
</dbReference>